<reference evidence="6 7" key="1">
    <citation type="submission" date="2019-06" db="EMBL/GenBank/DDBJ databases">
        <authorList>
            <person name="Li M."/>
        </authorList>
    </citation>
    <scope>NUCLEOTIDE SEQUENCE [LARGE SCALE GENOMIC DNA]</scope>
    <source>
        <strain evidence="6 7">BGMRC6574</strain>
    </source>
</reference>
<keyword evidence="2" id="KW-0805">Transcription regulation</keyword>
<keyword evidence="1 4" id="KW-0597">Phosphoprotein</keyword>
<dbReference type="SUPFAM" id="SSF52172">
    <property type="entry name" value="CheY-like"/>
    <property type="match status" value="1"/>
</dbReference>
<dbReference type="Pfam" id="PF00072">
    <property type="entry name" value="Response_reg"/>
    <property type="match status" value="1"/>
</dbReference>
<evidence type="ECO:0000256" key="3">
    <source>
        <dbReference type="ARBA" id="ARBA00023163"/>
    </source>
</evidence>
<sequence>MPTPNDQTQKRSVILIVEDEPILRMQAVDMIEDAGFEAIEAHDAAKAVEILENRLDIRVVFTDVDMPGTMDGLKLAALIRDRWPPIKLIVTSGIMDSKDIVIPAEVHFYPKPYREREIIEQIQCLAC</sequence>
<dbReference type="AlphaFoldDB" id="A0A506U0N9"/>
<name>A0A506U0N9_9HYPH</name>
<feature type="domain" description="Response regulatory" evidence="5">
    <location>
        <begin position="13"/>
        <end position="126"/>
    </location>
</feature>
<gene>
    <name evidence="6" type="ORF">FJU11_14570</name>
</gene>
<keyword evidence="7" id="KW-1185">Reference proteome</keyword>
<evidence type="ECO:0000256" key="2">
    <source>
        <dbReference type="ARBA" id="ARBA00023015"/>
    </source>
</evidence>
<dbReference type="PROSITE" id="PS50110">
    <property type="entry name" value="RESPONSE_REGULATORY"/>
    <property type="match status" value="1"/>
</dbReference>
<dbReference type="OrthoDB" id="9784719at2"/>
<dbReference type="GO" id="GO:0000160">
    <property type="term" value="P:phosphorelay signal transduction system"/>
    <property type="evidence" value="ECO:0007669"/>
    <property type="project" value="InterPro"/>
</dbReference>
<evidence type="ECO:0000256" key="1">
    <source>
        <dbReference type="ARBA" id="ARBA00022553"/>
    </source>
</evidence>
<dbReference type="Gene3D" id="3.40.50.2300">
    <property type="match status" value="1"/>
</dbReference>
<dbReference type="InterPro" id="IPR001789">
    <property type="entry name" value="Sig_transdc_resp-reg_receiver"/>
</dbReference>
<dbReference type="PANTHER" id="PTHR44591">
    <property type="entry name" value="STRESS RESPONSE REGULATOR PROTEIN 1"/>
    <property type="match status" value="1"/>
</dbReference>
<dbReference type="InterPro" id="IPR050595">
    <property type="entry name" value="Bact_response_regulator"/>
</dbReference>
<dbReference type="SMART" id="SM00448">
    <property type="entry name" value="REC"/>
    <property type="match status" value="1"/>
</dbReference>
<evidence type="ECO:0000313" key="7">
    <source>
        <dbReference type="Proteomes" id="UP000320314"/>
    </source>
</evidence>
<dbReference type="InterPro" id="IPR011006">
    <property type="entry name" value="CheY-like_superfamily"/>
</dbReference>
<protein>
    <submittedName>
        <fullName evidence="6">Response regulator</fullName>
    </submittedName>
</protein>
<comment type="caution">
    <text evidence="6">The sequence shown here is derived from an EMBL/GenBank/DDBJ whole genome shotgun (WGS) entry which is preliminary data.</text>
</comment>
<dbReference type="Proteomes" id="UP000320314">
    <property type="component" value="Unassembled WGS sequence"/>
</dbReference>
<accession>A0A506U0N9</accession>
<dbReference type="PANTHER" id="PTHR44591:SF3">
    <property type="entry name" value="RESPONSE REGULATORY DOMAIN-CONTAINING PROTEIN"/>
    <property type="match status" value="1"/>
</dbReference>
<proteinExistence type="predicted"/>
<keyword evidence="3" id="KW-0804">Transcription</keyword>
<feature type="modified residue" description="4-aspartylphosphate" evidence="4">
    <location>
        <position position="63"/>
    </location>
</feature>
<evidence type="ECO:0000259" key="5">
    <source>
        <dbReference type="PROSITE" id="PS50110"/>
    </source>
</evidence>
<dbReference type="EMBL" id="VHLH01000029">
    <property type="protein sequence ID" value="TPW26544.1"/>
    <property type="molecule type" value="Genomic_DNA"/>
</dbReference>
<dbReference type="RefSeq" id="WP_141167802.1">
    <property type="nucleotide sequence ID" value="NZ_VHLH01000029.1"/>
</dbReference>
<evidence type="ECO:0000313" key="6">
    <source>
        <dbReference type="EMBL" id="TPW26544.1"/>
    </source>
</evidence>
<organism evidence="6 7">
    <name type="scientific">Pararhizobium mangrovi</name>
    <dbReference type="NCBI Taxonomy" id="2590452"/>
    <lineage>
        <taxon>Bacteria</taxon>
        <taxon>Pseudomonadati</taxon>
        <taxon>Pseudomonadota</taxon>
        <taxon>Alphaproteobacteria</taxon>
        <taxon>Hyphomicrobiales</taxon>
        <taxon>Rhizobiaceae</taxon>
        <taxon>Rhizobium/Agrobacterium group</taxon>
        <taxon>Pararhizobium</taxon>
    </lineage>
</organism>
<evidence type="ECO:0000256" key="4">
    <source>
        <dbReference type="PROSITE-ProRule" id="PRU00169"/>
    </source>
</evidence>